<dbReference type="PANTHER" id="PTHR43445">
    <property type="entry name" value="UDP-N-ACETYLMURAMATE--L-ALANINE LIGASE-RELATED"/>
    <property type="match status" value="1"/>
</dbReference>
<dbReference type="HOGENOM" id="CLU_028104_0_2_7"/>
<keyword evidence="1" id="KW-0436">Ligase</keyword>
<dbReference type="InterPro" id="IPR013221">
    <property type="entry name" value="Mur_ligase_cen"/>
</dbReference>
<reference evidence="12 13" key="1">
    <citation type="journal article" date="2014" name="Nature">
        <title>An environmental bacterial taxon with a large and distinct metabolic repertoire.</title>
        <authorList>
            <person name="Wilson M.C."/>
            <person name="Mori T."/>
            <person name="Ruckert C."/>
            <person name="Uria A.R."/>
            <person name="Helf M.J."/>
            <person name="Takada K."/>
            <person name="Gernert C."/>
            <person name="Steffens U.A."/>
            <person name="Heycke N."/>
            <person name="Schmitt S."/>
            <person name="Rinke C."/>
            <person name="Helfrich E.J."/>
            <person name="Brachmann A.O."/>
            <person name="Gurgui C."/>
            <person name="Wakimoto T."/>
            <person name="Kracht M."/>
            <person name="Crusemann M."/>
            <person name="Hentschel U."/>
            <person name="Abe I."/>
            <person name="Matsunaga S."/>
            <person name="Kalinowski J."/>
            <person name="Takeyama H."/>
            <person name="Piel J."/>
        </authorList>
    </citation>
    <scope>NUCLEOTIDE SEQUENCE [LARGE SCALE GENOMIC DNA]</scope>
    <source>
        <strain evidence="13">TSY1</strain>
    </source>
</reference>
<dbReference type="GO" id="GO:0071555">
    <property type="term" value="P:cell wall organization"/>
    <property type="evidence" value="ECO:0007669"/>
    <property type="project" value="UniProtKB-KW"/>
</dbReference>
<feature type="domain" description="Mur ligase C-terminal" evidence="10">
    <location>
        <begin position="281"/>
        <end position="413"/>
    </location>
</feature>
<gene>
    <name evidence="12" type="ORF">ETSY1_23695</name>
</gene>
<proteinExistence type="predicted"/>
<evidence type="ECO:0000256" key="4">
    <source>
        <dbReference type="ARBA" id="ARBA00022840"/>
    </source>
</evidence>
<comment type="caution">
    <text evidence="12">The sequence shown here is derived from an EMBL/GenBank/DDBJ whole genome shotgun (WGS) entry which is preliminary data.</text>
</comment>
<keyword evidence="7" id="KW-0131">Cell cycle</keyword>
<protein>
    <recommendedName>
        <fullName evidence="14">UDP-N-acetylmuramate:L-alanyl-gamma-D-glutamyl-meso-diaminopimelate ligase</fullName>
    </recommendedName>
</protein>
<dbReference type="InterPro" id="IPR050061">
    <property type="entry name" value="MurCDEF_pg_biosynth"/>
</dbReference>
<organism evidence="12 13">
    <name type="scientific">Entotheonella factor</name>
    <dbReference type="NCBI Taxonomy" id="1429438"/>
    <lineage>
        <taxon>Bacteria</taxon>
        <taxon>Pseudomonadati</taxon>
        <taxon>Nitrospinota/Tectimicrobiota group</taxon>
        <taxon>Candidatus Tectimicrobiota</taxon>
        <taxon>Candidatus Entotheonellia</taxon>
        <taxon>Candidatus Entotheonellales</taxon>
        <taxon>Candidatus Entotheonellaceae</taxon>
        <taxon>Candidatus Entotheonella</taxon>
    </lineage>
</organism>
<evidence type="ECO:0000256" key="3">
    <source>
        <dbReference type="ARBA" id="ARBA00022741"/>
    </source>
</evidence>
<dbReference type="Pfam" id="PF08245">
    <property type="entry name" value="Mur_ligase_M"/>
    <property type="match status" value="1"/>
</dbReference>
<dbReference type="InterPro" id="IPR036615">
    <property type="entry name" value="Mur_ligase_C_dom_sf"/>
</dbReference>
<evidence type="ECO:0000256" key="2">
    <source>
        <dbReference type="ARBA" id="ARBA00022618"/>
    </source>
</evidence>
<evidence type="ECO:0000256" key="8">
    <source>
        <dbReference type="ARBA" id="ARBA00023316"/>
    </source>
</evidence>
<dbReference type="Pfam" id="PF01225">
    <property type="entry name" value="Mur_ligase"/>
    <property type="match status" value="1"/>
</dbReference>
<keyword evidence="4" id="KW-0067">ATP-binding</keyword>
<evidence type="ECO:0000256" key="5">
    <source>
        <dbReference type="ARBA" id="ARBA00022960"/>
    </source>
</evidence>
<evidence type="ECO:0000256" key="6">
    <source>
        <dbReference type="ARBA" id="ARBA00022984"/>
    </source>
</evidence>
<dbReference type="PATRIC" id="fig|1429438.4.peg.4552"/>
<dbReference type="PANTHER" id="PTHR43445:SF5">
    <property type="entry name" value="UDP-N-ACETYLMURAMATE--L-ALANYL-GAMMA-D-GLUTAMYL-MESO-2,6-DIAMINOHEPTANDIOATE LIGASE"/>
    <property type="match status" value="1"/>
</dbReference>
<dbReference type="GO" id="GO:0008360">
    <property type="term" value="P:regulation of cell shape"/>
    <property type="evidence" value="ECO:0007669"/>
    <property type="project" value="UniProtKB-KW"/>
</dbReference>
<evidence type="ECO:0000256" key="1">
    <source>
        <dbReference type="ARBA" id="ARBA00022598"/>
    </source>
</evidence>
<dbReference type="InterPro" id="IPR000713">
    <property type="entry name" value="Mur_ligase_N"/>
</dbReference>
<dbReference type="SUPFAM" id="SSF53244">
    <property type="entry name" value="MurD-like peptide ligases, peptide-binding domain"/>
    <property type="match status" value="1"/>
</dbReference>
<dbReference type="SUPFAM" id="SSF53623">
    <property type="entry name" value="MurD-like peptide ligases, catalytic domain"/>
    <property type="match status" value="1"/>
</dbReference>
<keyword evidence="2" id="KW-0132">Cell division</keyword>
<dbReference type="GO" id="GO:0016881">
    <property type="term" value="F:acid-amino acid ligase activity"/>
    <property type="evidence" value="ECO:0007669"/>
    <property type="project" value="InterPro"/>
</dbReference>
<dbReference type="InterPro" id="IPR036565">
    <property type="entry name" value="Mur-like_cat_sf"/>
</dbReference>
<dbReference type="Gene3D" id="3.40.1190.10">
    <property type="entry name" value="Mur-like, catalytic domain"/>
    <property type="match status" value="1"/>
</dbReference>
<keyword evidence="6" id="KW-0573">Peptidoglycan synthesis</keyword>
<accession>W4LGQ0</accession>
<dbReference type="Gene3D" id="3.90.190.20">
    <property type="entry name" value="Mur ligase, C-terminal domain"/>
    <property type="match status" value="1"/>
</dbReference>
<keyword evidence="5" id="KW-0133">Cell shape</keyword>
<keyword evidence="8" id="KW-0961">Cell wall biogenesis/degradation</keyword>
<dbReference type="EMBL" id="AZHW01000696">
    <property type="protein sequence ID" value="ETW97177.1"/>
    <property type="molecule type" value="Genomic_DNA"/>
</dbReference>
<dbReference type="GO" id="GO:0051301">
    <property type="term" value="P:cell division"/>
    <property type="evidence" value="ECO:0007669"/>
    <property type="project" value="UniProtKB-KW"/>
</dbReference>
<feature type="domain" description="Mur ligase N-terminal catalytic" evidence="9">
    <location>
        <begin position="2"/>
        <end position="62"/>
    </location>
</feature>
<evidence type="ECO:0000313" key="12">
    <source>
        <dbReference type="EMBL" id="ETW97177.1"/>
    </source>
</evidence>
<evidence type="ECO:0000259" key="10">
    <source>
        <dbReference type="Pfam" id="PF02875"/>
    </source>
</evidence>
<evidence type="ECO:0000313" key="13">
    <source>
        <dbReference type="Proteomes" id="UP000019141"/>
    </source>
</evidence>
<dbReference type="SUPFAM" id="SSF51984">
    <property type="entry name" value="MurCD N-terminal domain"/>
    <property type="match status" value="1"/>
</dbReference>
<sequence length="429" mass="47490">MSTQLEAWGIPIYEGFDPSHLDPRPDLVVVGNVVTRDNAEAAATREWGIPAMSFPQALAHFFIQDRHGVVVTGTHGKSTTTALIAWVLTQAEYDPNVFVGAVMRNFDSTFRLGDGSHMVIEGDEYDSAYFDKGPKFLHYRPRTAVVTSIEFDHADIYRDFEHVRSSFVRFLDIMPAEGCLVACADHHQVREVIANNPVAAAVQTYGIEPGADWRAETYTSSPEGTELTVSHRNQPYGQFRAPLYGPHNIQNVLATIAVANHLGLSPEQIAAGLATYAHIKRRLEVRGTVGDVTVIDDFAHHPTAVQVTLEGVRQAYPGKRIWAVFEPRTATSRRNVFQQDYIQALQGADHVILSDIHRKESLAPSERLSPAAIVEALRQHTEGADFYADTSAIIDQLCRDTRPGDVVIVMSNGGFDNIHERLLTALAER</sequence>
<dbReference type="Pfam" id="PF02875">
    <property type="entry name" value="Mur_ligase_C"/>
    <property type="match status" value="1"/>
</dbReference>
<dbReference type="AlphaFoldDB" id="W4LGQ0"/>
<evidence type="ECO:0008006" key="14">
    <source>
        <dbReference type="Google" id="ProtNLM"/>
    </source>
</evidence>
<evidence type="ECO:0000259" key="11">
    <source>
        <dbReference type="Pfam" id="PF08245"/>
    </source>
</evidence>
<dbReference type="Proteomes" id="UP000019141">
    <property type="component" value="Unassembled WGS sequence"/>
</dbReference>
<dbReference type="InterPro" id="IPR004101">
    <property type="entry name" value="Mur_ligase_C"/>
</dbReference>
<dbReference type="GO" id="GO:0009252">
    <property type="term" value="P:peptidoglycan biosynthetic process"/>
    <property type="evidence" value="ECO:0007669"/>
    <property type="project" value="UniProtKB-KW"/>
</dbReference>
<keyword evidence="13" id="KW-1185">Reference proteome</keyword>
<evidence type="ECO:0000256" key="7">
    <source>
        <dbReference type="ARBA" id="ARBA00023306"/>
    </source>
</evidence>
<dbReference type="GO" id="GO:0005524">
    <property type="term" value="F:ATP binding"/>
    <property type="evidence" value="ECO:0007669"/>
    <property type="project" value="UniProtKB-KW"/>
</dbReference>
<name>W4LGQ0_ENTF1</name>
<evidence type="ECO:0000259" key="9">
    <source>
        <dbReference type="Pfam" id="PF01225"/>
    </source>
</evidence>
<keyword evidence="3" id="KW-0547">Nucleotide-binding</keyword>
<dbReference type="Gene3D" id="3.40.50.720">
    <property type="entry name" value="NAD(P)-binding Rossmann-like Domain"/>
    <property type="match status" value="1"/>
</dbReference>
<feature type="domain" description="Mur ligase central" evidence="11">
    <location>
        <begin position="71"/>
        <end position="259"/>
    </location>
</feature>